<sequence>MTVSYESINTVTPIIQLSLVQRERRKKTKKVCREPGLNHVRKKLCPKRYFSTPRKTSSTVHTVGVRLNYQRQQSDGRNRDAHASTDRYNICIPKKVQKNWSRYLYPPPLPQAPSDRNPARHATVKIPLQSETSLKCHLHCLGPHAAIAGYPCEWVTTAAFALGAAAGFQCGWGSGRSVMKAFNHLTITAGNCEQNCTTSRVGGWRGTCGGLWVDLLR</sequence>
<protein>
    <submittedName>
        <fullName evidence="1">Uncharacterized protein</fullName>
    </submittedName>
</protein>
<proteinExistence type="predicted"/>
<reference evidence="1" key="1">
    <citation type="submission" date="2016-11" db="EMBL/GenBank/DDBJ databases">
        <title>The genome sequence of Colletotrichum cuscutae.</title>
        <authorList>
            <person name="Baroncelli R."/>
        </authorList>
    </citation>
    <scope>NUCLEOTIDE SEQUENCE</scope>
    <source>
        <strain evidence="1">IMI 304802</strain>
    </source>
</reference>
<comment type="caution">
    <text evidence="1">The sequence shown here is derived from an EMBL/GenBank/DDBJ whole genome shotgun (WGS) entry which is preliminary data.</text>
</comment>
<gene>
    <name evidence="1" type="ORF">CCUS01_04423</name>
</gene>
<dbReference type="EMBL" id="MPDP01000101">
    <property type="protein sequence ID" value="KAK1481311.1"/>
    <property type="molecule type" value="Genomic_DNA"/>
</dbReference>
<dbReference type="Proteomes" id="UP001239213">
    <property type="component" value="Unassembled WGS sequence"/>
</dbReference>
<name>A0AAI9VDY8_9PEZI</name>
<keyword evidence="2" id="KW-1185">Reference proteome</keyword>
<accession>A0AAI9VDY8</accession>
<evidence type="ECO:0000313" key="2">
    <source>
        <dbReference type="Proteomes" id="UP001239213"/>
    </source>
</evidence>
<evidence type="ECO:0000313" key="1">
    <source>
        <dbReference type="EMBL" id="KAK1481311.1"/>
    </source>
</evidence>
<dbReference type="AlphaFoldDB" id="A0AAI9VDY8"/>
<organism evidence="1 2">
    <name type="scientific">Colletotrichum cuscutae</name>
    <dbReference type="NCBI Taxonomy" id="1209917"/>
    <lineage>
        <taxon>Eukaryota</taxon>
        <taxon>Fungi</taxon>
        <taxon>Dikarya</taxon>
        <taxon>Ascomycota</taxon>
        <taxon>Pezizomycotina</taxon>
        <taxon>Sordariomycetes</taxon>
        <taxon>Hypocreomycetidae</taxon>
        <taxon>Glomerellales</taxon>
        <taxon>Glomerellaceae</taxon>
        <taxon>Colletotrichum</taxon>
        <taxon>Colletotrichum acutatum species complex</taxon>
    </lineage>
</organism>